<name>A0A1E1JWD2_9HELO</name>
<sequence>MYFTFLAAGGLLLLIFTYTHRLGFSEREPEIFIEAPFPALLDVEKTEPQPFLVPLRTKGRNIVDRNGSRVKLASLDLIGMRALDIFIAVVESLTEAGIAVIINNHITQATWCCGANPYDTAWYNNHIGAFCRVRQTEDQWLDNWHLMMSLLRSDWLTFVEGVSSSNDLSGVRERPVVLDHDHRVVYSAHVYSWSGWGSLEGKYSKRSFESFAASMMDDWAYSLGQDIAPVWVVEFGCPHLPNNFHYWNNLMRFLKLLDADFAYWAINPKKPANDELETYGLVGDDWETPILDYRLRDMIRLGKQ</sequence>
<dbReference type="GO" id="GO:0000272">
    <property type="term" value="P:polysaccharide catabolic process"/>
    <property type="evidence" value="ECO:0007669"/>
    <property type="project" value="InterPro"/>
</dbReference>
<dbReference type="SUPFAM" id="SSF51445">
    <property type="entry name" value="(Trans)glycosidases"/>
    <property type="match status" value="1"/>
</dbReference>
<accession>A0A1E1JWD2</accession>
<evidence type="ECO:0000256" key="2">
    <source>
        <dbReference type="ARBA" id="ARBA00022801"/>
    </source>
</evidence>
<keyword evidence="7" id="KW-1185">Reference proteome</keyword>
<comment type="similarity">
    <text evidence="1 4">Belongs to the glycosyl hydrolase 5 (cellulase A) family.</text>
</comment>
<keyword evidence="2 4" id="KW-0378">Hydrolase</keyword>
<dbReference type="STRING" id="914237.A0A1E1JWD2"/>
<proteinExistence type="inferred from homology"/>
<dbReference type="GO" id="GO:0004553">
    <property type="term" value="F:hydrolase activity, hydrolyzing O-glycosyl compounds"/>
    <property type="evidence" value="ECO:0007669"/>
    <property type="project" value="InterPro"/>
</dbReference>
<evidence type="ECO:0000256" key="3">
    <source>
        <dbReference type="ARBA" id="ARBA00023295"/>
    </source>
</evidence>
<dbReference type="Pfam" id="PF00150">
    <property type="entry name" value="Cellulase"/>
    <property type="match status" value="1"/>
</dbReference>
<evidence type="ECO:0000256" key="4">
    <source>
        <dbReference type="RuleBase" id="RU361153"/>
    </source>
</evidence>
<evidence type="ECO:0000313" key="6">
    <source>
        <dbReference type="EMBL" id="CZS90215.1"/>
    </source>
</evidence>
<gene>
    <name evidence="6" type="ORF">RCO7_08630</name>
</gene>
<dbReference type="InParanoid" id="A0A1E1JWD2"/>
<dbReference type="Proteomes" id="UP000178129">
    <property type="component" value="Unassembled WGS sequence"/>
</dbReference>
<dbReference type="PANTHER" id="PTHR31263:SF0">
    <property type="entry name" value="CELLULASE FAMILY PROTEIN (AFU_ORTHOLOGUE AFUA_5G14560)"/>
    <property type="match status" value="1"/>
</dbReference>
<dbReference type="PANTHER" id="PTHR31263">
    <property type="entry name" value="CELLULASE FAMILY PROTEIN (AFU_ORTHOLOGUE AFUA_5G14560)"/>
    <property type="match status" value="1"/>
</dbReference>
<reference evidence="7" key="1">
    <citation type="submission" date="2016-03" db="EMBL/GenBank/DDBJ databases">
        <authorList>
            <person name="Ploux O."/>
        </authorList>
    </citation>
    <scope>NUCLEOTIDE SEQUENCE [LARGE SCALE GENOMIC DNA]</scope>
    <source>
        <strain evidence="7">UK7</strain>
    </source>
</reference>
<dbReference type="Gene3D" id="3.20.20.80">
    <property type="entry name" value="Glycosidases"/>
    <property type="match status" value="2"/>
</dbReference>
<dbReference type="InterPro" id="IPR017853">
    <property type="entry name" value="GH"/>
</dbReference>
<evidence type="ECO:0000259" key="5">
    <source>
        <dbReference type="Pfam" id="PF00150"/>
    </source>
</evidence>
<keyword evidence="3 4" id="KW-0326">Glycosidase</keyword>
<evidence type="ECO:0000256" key="1">
    <source>
        <dbReference type="ARBA" id="ARBA00005641"/>
    </source>
</evidence>
<dbReference type="AlphaFoldDB" id="A0A1E1JWD2"/>
<dbReference type="InterPro" id="IPR001547">
    <property type="entry name" value="Glyco_hydro_5"/>
</dbReference>
<dbReference type="EMBL" id="FJUW01000004">
    <property type="protein sequence ID" value="CZS90215.1"/>
    <property type="molecule type" value="Genomic_DNA"/>
</dbReference>
<organism evidence="6 7">
    <name type="scientific">Rhynchosporium graminicola</name>
    <dbReference type="NCBI Taxonomy" id="2792576"/>
    <lineage>
        <taxon>Eukaryota</taxon>
        <taxon>Fungi</taxon>
        <taxon>Dikarya</taxon>
        <taxon>Ascomycota</taxon>
        <taxon>Pezizomycotina</taxon>
        <taxon>Leotiomycetes</taxon>
        <taxon>Helotiales</taxon>
        <taxon>Ploettnerulaceae</taxon>
        <taxon>Rhynchosporium</taxon>
    </lineage>
</organism>
<feature type="domain" description="Glycoside hydrolase family 5" evidence="5">
    <location>
        <begin position="154"/>
        <end position="269"/>
    </location>
</feature>
<comment type="caution">
    <text evidence="6">The sequence shown here is derived from an EMBL/GenBank/DDBJ whole genome shotgun (WGS) entry which is preliminary data.</text>
</comment>
<protein>
    <submittedName>
        <fullName evidence="6">Related to endo-beta-1,4-glucanase</fullName>
    </submittedName>
</protein>
<evidence type="ECO:0000313" key="7">
    <source>
        <dbReference type="Proteomes" id="UP000178129"/>
    </source>
</evidence>